<dbReference type="PROSITE" id="PS50005">
    <property type="entry name" value="TPR"/>
    <property type="match status" value="2"/>
</dbReference>
<sequence length="519" mass="59117">MASGNIRLIGITGMGGLGKSTLAAKVYQDDSAEFSNKFWADVSRVGFTELARRVLLRLGLSQVVVDGIPEISLVDALINHLRKGKYLLIIDNLESWLTEDGQWLNQIYQEFFLGWIGCGGESVVLVTTRERPTLPEIKSQWLPLSGLSPVEGAALLRDLGIRGGDGELEEFAKNAEGHPLLLTLVAGFLRVEEEVNPQISYLQHYPLADVSNLLIDKNLTGLHHGKVDIWMLRILEASFSRIGERLRELLLGLCVYRLPFNAVMAGFINSSTSPLQIEIESDNIKIKTIEKDLRQLAKRSLLQEERDKDRVRWFQFQPFIQEYAKHKAGDLTAAHQRAINYYLSKLKSPPWQTEEDIKEYLEVFYHYCQLKEYIPAFDILRRCDYFLTLRGDSNIRVELYGQLVQEWNLSKLEWQFAASLTDLGNAYYSLGQYQLAIEYYQQSKEIFEEIGDRSGIAKSLMGLGNAYYSLGQYQLAIEYYQQSKEIKEEIGERSGIANSLNNLGSAYDSLGQYQLAIEY</sequence>
<dbReference type="AlphaFoldDB" id="A0AAE3GWK3"/>
<organism evidence="3 4">
    <name type="scientific">Limnofasciculus baicalensis BBK-W-15</name>
    <dbReference type="NCBI Taxonomy" id="2699891"/>
    <lineage>
        <taxon>Bacteria</taxon>
        <taxon>Bacillati</taxon>
        <taxon>Cyanobacteriota</taxon>
        <taxon>Cyanophyceae</taxon>
        <taxon>Coleofasciculales</taxon>
        <taxon>Coleofasciculaceae</taxon>
        <taxon>Limnofasciculus</taxon>
        <taxon>Limnofasciculus baicalensis</taxon>
    </lineage>
</organism>
<dbReference type="PANTHER" id="PTHR10098:SF108">
    <property type="entry name" value="TETRATRICOPEPTIDE REPEAT PROTEIN 28"/>
    <property type="match status" value="1"/>
</dbReference>
<dbReference type="InterPro" id="IPR027417">
    <property type="entry name" value="P-loop_NTPase"/>
</dbReference>
<protein>
    <submittedName>
        <fullName evidence="3">Tetratricopeptide repeat protein</fullName>
    </submittedName>
</protein>
<dbReference type="Pfam" id="PF13181">
    <property type="entry name" value="TPR_8"/>
    <property type="match status" value="1"/>
</dbReference>
<dbReference type="Gene3D" id="1.25.40.10">
    <property type="entry name" value="Tetratricopeptide repeat domain"/>
    <property type="match status" value="1"/>
</dbReference>
<reference evidence="3" key="1">
    <citation type="submission" date="2022-06" db="EMBL/GenBank/DDBJ databases">
        <title>New cyanobacteria of genus Symplocastrum in benthos of Lake Baikal.</title>
        <authorList>
            <person name="Sorokovikova E."/>
            <person name="Tikhonova I."/>
            <person name="Krasnopeev A."/>
            <person name="Evseev P."/>
            <person name="Gladkikh A."/>
            <person name="Belykh O."/>
        </authorList>
    </citation>
    <scope>NUCLEOTIDE SEQUENCE</scope>
    <source>
        <strain evidence="3">BBK-W-15</strain>
    </source>
</reference>
<feature type="non-terminal residue" evidence="3">
    <location>
        <position position="519"/>
    </location>
</feature>
<proteinExistence type="predicted"/>
<dbReference type="SUPFAM" id="SSF48452">
    <property type="entry name" value="TPR-like"/>
    <property type="match status" value="1"/>
</dbReference>
<comment type="caution">
    <text evidence="3">The sequence shown here is derived from an EMBL/GenBank/DDBJ whole genome shotgun (WGS) entry which is preliminary data.</text>
</comment>
<evidence type="ECO:0000313" key="4">
    <source>
        <dbReference type="Proteomes" id="UP001204953"/>
    </source>
</evidence>
<feature type="repeat" description="TPR" evidence="1">
    <location>
        <begin position="457"/>
        <end position="490"/>
    </location>
</feature>
<accession>A0AAE3GWK3</accession>
<dbReference type="PRINTS" id="PR00364">
    <property type="entry name" value="DISEASERSIST"/>
</dbReference>
<dbReference type="Proteomes" id="UP001204953">
    <property type="component" value="Unassembled WGS sequence"/>
</dbReference>
<gene>
    <name evidence="3" type="ORF">NJ959_25465</name>
</gene>
<evidence type="ECO:0000259" key="2">
    <source>
        <dbReference type="Pfam" id="PF00931"/>
    </source>
</evidence>
<dbReference type="InterPro" id="IPR002182">
    <property type="entry name" value="NB-ARC"/>
</dbReference>
<keyword evidence="1" id="KW-0802">TPR repeat</keyword>
<dbReference type="InterPro" id="IPR011990">
    <property type="entry name" value="TPR-like_helical_dom_sf"/>
</dbReference>
<dbReference type="InterPro" id="IPR019734">
    <property type="entry name" value="TPR_rpt"/>
</dbReference>
<name>A0AAE3GWK3_9CYAN</name>
<dbReference type="EMBL" id="JAMZMM010000397">
    <property type="protein sequence ID" value="MCP2731784.1"/>
    <property type="molecule type" value="Genomic_DNA"/>
</dbReference>
<dbReference type="SUPFAM" id="SSF52540">
    <property type="entry name" value="P-loop containing nucleoside triphosphate hydrolases"/>
    <property type="match status" value="1"/>
</dbReference>
<evidence type="ECO:0000256" key="1">
    <source>
        <dbReference type="PROSITE-ProRule" id="PRU00339"/>
    </source>
</evidence>
<dbReference type="PROSITE" id="PS50293">
    <property type="entry name" value="TPR_REGION"/>
    <property type="match status" value="1"/>
</dbReference>
<dbReference type="Pfam" id="PF13424">
    <property type="entry name" value="TPR_12"/>
    <property type="match status" value="1"/>
</dbReference>
<dbReference type="GO" id="GO:0043531">
    <property type="term" value="F:ADP binding"/>
    <property type="evidence" value="ECO:0007669"/>
    <property type="project" value="InterPro"/>
</dbReference>
<feature type="repeat" description="TPR" evidence="1">
    <location>
        <begin position="417"/>
        <end position="450"/>
    </location>
</feature>
<dbReference type="SMART" id="SM00028">
    <property type="entry name" value="TPR"/>
    <property type="match status" value="2"/>
</dbReference>
<evidence type="ECO:0000313" key="3">
    <source>
        <dbReference type="EMBL" id="MCP2731784.1"/>
    </source>
</evidence>
<keyword evidence="4" id="KW-1185">Reference proteome</keyword>
<dbReference type="PANTHER" id="PTHR10098">
    <property type="entry name" value="RAPSYN-RELATED"/>
    <property type="match status" value="1"/>
</dbReference>
<dbReference type="Pfam" id="PF00931">
    <property type="entry name" value="NB-ARC"/>
    <property type="match status" value="1"/>
</dbReference>
<dbReference type="Gene3D" id="3.40.50.300">
    <property type="entry name" value="P-loop containing nucleotide triphosphate hydrolases"/>
    <property type="match status" value="1"/>
</dbReference>
<feature type="domain" description="NB-ARC" evidence="2">
    <location>
        <begin position="3"/>
        <end position="131"/>
    </location>
</feature>